<comment type="similarity">
    <text evidence="1 4">Belongs to the eukaryotic ribosomal protein eL20 family.</text>
</comment>
<sequence>MAKGIGLQSMSKTVKQYWVVGRQLPSEETPNPKCFRIRVFAKNTVLAKTRFWYEMKRQNKVRKCQGEIVQVSEIFERKTTSVKNYGIVLKYLTRTGVVNMYKEYRSNSLNDAVSQMYSEMAGRHSARSENIHIIKTTRLENSAVKRPQTLQFMKTSLRFPKFTQNKRAPTAAHKSTFTASRPILV</sequence>
<evidence type="ECO:0000256" key="4">
    <source>
        <dbReference type="PIRNR" id="PIRNR002190"/>
    </source>
</evidence>
<evidence type="ECO:0000256" key="2">
    <source>
        <dbReference type="ARBA" id="ARBA00022980"/>
    </source>
</evidence>
<keyword evidence="3 4" id="KW-0687">Ribonucleoprotein</keyword>
<gene>
    <name evidence="6" type="ORF">SINC0208_LOCUS1449</name>
</gene>
<name>A0A7S3IDS8_9SPIT</name>
<dbReference type="InterPro" id="IPR021138">
    <property type="entry name" value="Ribosomal_eL20_eukaryotes"/>
</dbReference>
<dbReference type="HAMAP" id="MF_00273">
    <property type="entry name" value="Ribosomal_eL20"/>
    <property type="match status" value="1"/>
</dbReference>
<keyword evidence="2 4" id="KW-0689">Ribosomal protein</keyword>
<evidence type="ECO:0000313" key="6">
    <source>
        <dbReference type="EMBL" id="CAE0320868.1"/>
    </source>
</evidence>
<evidence type="ECO:0000259" key="5">
    <source>
        <dbReference type="Pfam" id="PF01775"/>
    </source>
</evidence>
<dbReference type="InterPro" id="IPR028877">
    <property type="entry name" value="Ribosomal_eL20"/>
</dbReference>
<evidence type="ECO:0000256" key="1">
    <source>
        <dbReference type="ARBA" id="ARBA00009362"/>
    </source>
</evidence>
<proteinExistence type="inferred from homology"/>
<dbReference type="GO" id="GO:0006412">
    <property type="term" value="P:translation"/>
    <property type="evidence" value="ECO:0007669"/>
    <property type="project" value="InterPro"/>
</dbReference>
<dbReference type="GO" id="GO:0003735">
    <property type="term" value="F:structural constituent of ribosome"/>
    <property type="evidence" value="ECO:0007669"/>
    <property type="project" value="InterPro"/>
</dbReference>
<dbReference type="SUPFAM" id="SSF160374">
    <property type="entry name" value="RplX-like"/>
    <property type="match status" value="1"/>
</dbReference>
<protein>
    <recommendedName>
        <fullName evidence="4">60S ribosomal protein L18a</fullName>
    </recommendedName>
</protein>
<dbReference type="PIRSF" id="PIRSF002190">
    <property type="entry name" value="Ribosomal_L18a"/>
    <property type="match status" value="1"/>
</dbReference>
<dbReference type="FunFam" id="3.10.20.10:FF:000001">
    <property type="entry name" value="60S ribosomal protein L18a"/>
    <property type="match status" value="1"/>
</dbReference>
<dbReference type="EMBL" id="HBIH01003419">
    <property type="protein sequence ID" value="CAE0320868.1"/>
    <property type="molecule type" value="Transcribed_RNA"/>
</dbReference>
<evidence type="ECO:0000256" key="3">
    <source>
        <dbReference type="ARBA" id="ARBA00023274"/>
    </source>
</evidence>
<reference evidence="6" key="1">
    <citation type="submission" date="2021-01" db="EMBL/GenBank/DDBJ databases">
        <authorList>
            <person name="Corre E."/>
            <person name="Pelletier E."/>
            <person name="Niang G."/>
            <person name="Scheremetjew M."/>
            <person name="Finn R."/>
            <person name="Kale V."/>
            <person name="Holt S."/>
            <person name="Cochrane G."/>
            <person name="Meng A."/>
            <person name="Brown T."/>
            <person name="Cohen L."/>
        </authorList>
    </citation>
    <scope>NUCLEOTIDE SEQUENCE</scope>
    <source>
        <strain evidence="6">S3</strain>
    </source>
</reference>
<organism evidence="6">
    <name type="scientific">Strombidium inclinatum</name>
    <dbReference type="NCBI Taxonomy" id="197538"/>
    <lineage>
        <taxon>Eukaryota</taxon>
        <taxon>Sar</taxon>
        <taxon>Alveolata</taxon>
        <taxon>Ciliophora</taxon>
        <taxon>Intramacronucleata</taxon>
        <taxon>Spirotrichea</taxon>
        <taxon>Oligotrichia</taxon>
        <taxon>Strombidiidae</taxon>
        <taxon>Strombidium</taxon>
    </lineage>
</organism>
<accession>A0A7S3IDS8</accession>
<dbReference type="AlphaFoldDB" id="A0A7S3IDS8"/>
<dbReference type="Gene3D" id="3.10.20.10">
    <property type="match status" value="2"/>
</dbReference>
<dbReference type="GO" id="GO:0005840">
    <property type="term" value="C:ribosome"/>
    <property type="evidence" value="ECO:0007669"/>
    <property type="project" value="UniProtKB-KW"/>
</dbReference>
<feature type="domain" description="Large ribosomal subunit protein eL20" evidence="5">
    <location>
        <begin position="14"/>
        <end position="135"/>
    </location>
</feature>
<dbReference type="Pfam" id="PF01775">
    <property type="entry name" value="Ribosomal_L18A"/>
    <property type="match status" value="1"/>
</dbReference>
<dbReference type="GO" id="GO:1990904">
    <property type="term" value="C:ribonucleoprotein complex"/>
    <property type="evidence" value="ECO:0007669"/>
    <property type="project" value="UniProtKB-KW"/>
</dbReference>
<dbReference type="InterPro" id="IPR023573">
    <property type="entry name" value="Ribosomal_eL20_dom"/>
</dbReference>
<dbReference type="PANTHER" id="PTHR10052">
    <property type="entry name" value="60S RIBOSOMAL PROTEIN L18A"/>
    <property type="match status" value="1"/>
</dbReference>